<dbReference type="EMBL" id="JAFLCK010000032">
    <property type="protein sequence ID" value="MBN8662177.1"/>
    <property type="molecule type" value="Genomic_DNA"/>
</dbReference>
<dbReference type="AlphaFoldDB" id="A0A8J7PPY3"/>
<evidence type="ECO:0000313" key="4">
    <source>
        <dbReference type="Proteomes" id="UP000664277"/>
    </source>
</evidence>
<dbReference type="InterPro" id="IPR003791">
    <property type="entry name" value="UPF0178"/>
</dbReference>
<comment type="similarity">
    <text evidence="1 2">Belongs to the UPF0178 family.</text>
</comment>
<accession>A0A8J7PPY3</accession>
<sequence length="153" mass="16416">MKIWIDADACPSAVRDIVTKAALRLSLPVAFVANKQLNIPANSLYSFHLVPAGPDLADAYIVEHAQPGDLVVSQDIPLAAALVPKGVVVIEPRGTVFTPDNIGERLGVRDLLTELRDSGMIGGGPAPFGDKEKRQFASAFDRELTKLMRSKAL</sequence>
<evidence type="ECO:0000256" key="1">
    <source>
        <dbReference type="ARBA" id="ARBA00008522"/>
    </source>
</evidence>
<dbReference type="PANTHER" id="PTHR35146">
    <property type="entry name" value="UPF0178 PROTEIN YAII"/>
    <property type="match status" value="1"/>
</dbReference>
<dbReference type="Pfam" id="PF02639">
    <property type="entry name" value="DUF188"/>
    <property type="match status" value="1"/>
</dbReference>
<reference evidence="3" key="1">
    <citation type="submission" date="2021-02" db="EMBL/GenBank/DDBJ databases">
        <title>Genome-Resolved Metagenomics of a Microbial Community Performing Photosynthetic Biological Nutrient Removal.</title>
        <authorList>
            <person name="Mcdaniel E.A."/>
        </authorList>
    </citation>
    <scope>NUCLEOTIDE SEQUENCE</scope>
    <source>
        <strain evidence="3">UWPOB_OBS1</strain>
    </source>
</reference>
<dbReference type="NCBIfam" id="NF001095">
    <property type="entry name" value="PRK00124.1"/>
    <property type="match status" value="1"/>
</dbReference>
<dbReference type="CDD" id="cd18720">
    <property type="entry name" value="PIN_YqxD-like"/>
    <property type="match status" value="1"/>
</dbReference>
<protein>
    <recommendedName>
        <fullName evidence="2">UPF0178 protein J0M35_17545</fullName>
    </recommendedName>
</protein>
<evidence type="ECO:0000256" key="2">
    <source>
        <dbReference type="HAMAP-Rule" id="MF_00489"/>
    </source>
</evidence>
<dbReference type="Proteomes" id="UP000664277">
    <property type="component" value="Unassembled WGS sequence"/>
</dbReference>
<dbReference type="HAMAP" id="MF_00489">
    <property type="entry name" value="UPF0178"/>
    <property type="match status" value="1"/>
</dbReference>
<name>A0A8J7PPY3_9BACT</name>
<evidence type="ECO:0000313" key="3">
    <source>
        <dbReference type="EMBL" id="MBN8662177.1"/>
    </source>
</evidence>
<organism evidence="3 4">
    <name type="scientific">Candidatus Obscuribacter phosphatis</name>
    <dbReference type="NCBI Taxonomy" id="1906157"/>
    <lineage>
        <taxon>Bacteria</taxon>
        <taxon>Bacillati</taxon>
        <taxon>Candidatus Melainabacteria</taxon>
        <taxon>Candidatus Obscuribacterales</taxon>
        <taxon>Candidatus Obscuribacteraceae</taxon>
        <taxon>Candidatus Obscuribacter</taxon>
    </lineage>
</organism>
<proteinExistence type="inferred from homology"/>
<gene>
    <name evidence="3" type="ORF">J0M35_17545</name>
</gene>
<dbReference type="PANTHER" id="PTHR35146:SF1">
    <property type="entry name" value="UPF0178 PROTEIN YAII"/>
    <property type="match status" value="1"/>
</dbReference>
<comment type="caution">
    <text evidence="3">The sequence shown here is derived from an EMBL/GenBank/DDBJ whole genome shotgun (WGS) entry which is preliminary data.</text>
</comment>